<sequence length="40" mass="4516">MKSNEATIPDITPSIIPAIISLKRPSKKFKIFKLENIDSM</sequence>
<dbReference type="Proteomes" id="UP000001404">
    <property type="component" value="Chromosome"/>
</dbReference>
<evidence type="ECO:0000313" key="1">
    <source>
        <dbReference type="EMBL" id="ADB86807.1"/>
    </source>
</evidence>
<accession>D2PJ54</accession>
<organism evidence="1 2">
    <name type="scientific">Saccharolobus islandicus (strain L.D.8.5 / Lassen #2)</name>
    <name type="common">Sulfolobus islandicus</name>
    <dbReference type="NCBI Taxonomy" id="425944"/>
    <lineage>
        <taxon>Archaea</taxon>
        <taxon>Thermoproteota</taxon>
        <taxon>Thermoprotei</taxon>
        <taxon>Sulfolobales</taxon>
        <taxon>Sulfolobaceae</taxon>
        <taxon>Saccharolobus</taxon>
    </lineage>
</organism>
<dbReference type="KEGG" id="sii:LD85_1128"/>
<evidence type="ECO:0000313" key="2">
    <source>
        <dbReference type="Proteomes" id="UP000001404"/>
    </source>
</evidence>
<dbReference type="AlphaFoldDB" id="D2PJ54"/>
<protein>
    <submittedName>
        <fullName evidence="1">Uncharacterized protein</fullName>
    </submittedName>
</protein>
<proteinExistence type="predicted"/>
<dbReference type="EMBL" id="CP001731">
    <property type="protein sequence ID" value="ADB86807.1"/>
    <property type="molecule type" value="Genomic_DNA"/>
</dbReference>
<dbReference type="HOGENOM" id="CLU_3283029_0_0_2"/>
<gene>
    <name evidence="1" type="ordered locus">LD85_1128</name>
</gene>
<name>D2PJ54_SACI9</name>
<reference evidence="2" key="1">
    <citation type="journal article" date="2009" name="Proc. Natl. Acad. Sci. U.S.A.">
        <title>Biogeography of the Sulfolobus islandicus pan-genome.</title>
        <authorList>
            <person name="Reno M.L."/>
            <person name="Held N.L."/>
            <person name="Fields C.J."/>
            <person name="Burke P.V."/>
            <person name="Whitaker R.J."/>
        </authorList>
    </citation>
    <scope>NUCLEOTIDE SEQUENCE [LARGE SCALE GENOMIC DNA]</scope>
    <source>
        <strain evidence="2">L.D.8.5 / Lassen #2</strain>
    </source>
</reference>